<feature type="domain" description="PNPLA" evidence="4">
    <location>
        <begin position="6"/>
        <end position="176"/>
    </location>
</feature>
<evidence type="ECO:0000256" key="1">
    <source>
        <dbReference type="ARBA" id="ARBA00023098"/>
    </source>
</evidence>
<dbReference type="SUPFAM" id="SSF52151">
    <property type="entry name" value="FabD/lysophospholipase-like"/>
    <property type="match status" value="1"/>
</dbReference>
<evidence type="ECO:0000256" key="3">
    <source>
        <dbReference type="SAM" id="Phobius"/>
    </source>
</evidence>
<feature type="short sequence motif" description="GXSXG" evidence="2">
    <location>
        <begin position="41"/>
        <end position="45"/>
    </location>
</feature>
<dbReference type="GO" id="GO:0005737">
    <property type="term" value="C:cytoplasm"/>
    <property type="evidence" value="ECO:0007669"/>
    <property type="project" value="TreeGrafter"/>
</dbReference>
<evidence type="ECO:0000313" key="5">
    <source>
        <dbReference type="Ensembl" id="ENSMMOP00000008305.1"/>
    </source>
</evidence>
<dbReference type="AlphaFoldDB" id="A0A3Q4AUC9"/>
<dbReference type="PANTHER" id="PTHR12406">
    <property type="entry name" value="CALCIUM-INDEPENDENT PHOSPHOLIPASE A2 IPLA2 -RELATED"/>
    <property type="match status" value="1"/>
</dbReference>
<evidence type="ECO:0000256" key="2">
    <source>
        <dbReference type="PROSITE-ProRule" id="PRU01161"/>
    </source>
</evidence>
<dbReference type="Pfam" id="PF01734">
    <property type="entry name" value="Patatin"/>
    <property type="match status" value="1"/>
</dbReference>
<dbReference type="InterPro" id="IPR033562">
    <property type="entry name" value="PLPL"/>
</dbReference>
<keyword evidence="2" id="KW-0442">Lipid degradation</keyword>
<evidence type="ECO:0000313" key="6">
    <source>
        <dbReference type="Proteomes" id="UP000261620"/>
    </source>
</evidence>
<dbReference type="GO" id="GO:0055088">
    <property type="term" value="P:lipid homeostasis"/>
    <property type="evidence" value="ECO:0007669"/>
    <property type="project" value="TreeGrafter"/>
</dbReference>
<dbReference type="PANTHER" id="PTHR12406:SF7">
    <property type="entry name" value="PATATIN-LIKE PHOSPHOLIPASE DOMAIN-CONTAINING PROTEIN 4"/>
    <property type="match status" value="1"/>
</dbReference>
<dbReference type="InterPro" id="IPR002641">
    <property type="entry name" value="PNPLA_dom"/>
</dbReference>
<keyword evidence="3" id="KW-0812">Transmembrane</keyword>
<name>A0A3Q4AUC9_MOLML</name>
<dbReference type="OMA" id="KGEKWID"/>
<proteinExistence type="predicted"/>
<keyword evidence="1 2" id="KW-0443">Lipid metabolism</keyword>
<feature type="active site" description="Nucleophile" evidence="2">
    <location>
        <position position="43"/>
    </location>
</feature>
<keyword evidence="6" id="KW-1185">Reference proteome</keyword>
<dbReference type="Proteomes" id="UP000261620">
    <property type="component" value="Unplaced"/>
</dbReference>
<dbReference type="PROSITE" id="PS51635">
    <property type="entry name" value="PNPLA"/>
    <property type="match status" value="1"/>
</dbReference>
<reference evidence="5" key="1">
    <citation type="submission" date="2025-08" db="UniProtKB">
        <authorList>
            <consortium name="Ensembl"/>
        </authorList>
    </citation>
    <scope>IDENTIFICATION</scope>
</reference>
<dbReference type="Ensembl" id="ENSMMOT00000008457.1">
    <property type="protein sequence ID" value="ENSMMOP00000008305.1"/>
    <property type="gene ID" value="ENSMMOG00000006435.1"/>
</dbReference>
<feature type="active site" description="Proton acceptor" evidence="2">
    <location>
        <position position="163"/>
    </location>
</feature>
<keyword evidence="3" id="KW-1133">Transmembrane helix</keyword>
<dbReference type="InterPro" id="IPR016035">
    <property type="entry name" value="Acyl_Trfase/lysoPLipase"/>
</dbReference>
<keyword evidence="3" id="KW-0472">Membrane</keyword>
<feature type="short sequence motif" description="DGA/G" evidence="2">
    <location>
        <begin position="163"/>
        <end position="165"/>
    </location>
</feature>
<dbReference type="Gene3D" id="3.40.1090.10">
    <property type="entry name" value="Cytosolic phospholipase A2 catalytic domain"/>
    <property type="match status" value="2"/>
</dbReference>
<accession>A0A3Q4AUC9</accession>
<protein>
    <recommendedName>
        <fullName evidence="4">PNPLA domain-containing protein</fullName>
    </recommendedName>
</protein>
<dbReference type="GO" id="GO:0005811">
    <property type="term" value="C:lipid droplet"/>
    <property type="evidence" value="ECO:0007669"/>
    <property type="project" value="TreeGrafter"/>
</dbReference>
<keyword evidence="2" id="KW-0378">Hydrolase</keyword>
<evidence type="ECO:0000259" key="4">
    <source>
        <dbReference type="PROSITE" id="PS51635"/>
    </source>
</evidence>
<sequence length="253" mass="27681">MTVLNLSFAGAGFLGIYHVGAVEAFVRHGPKLLGSLSACAGASAGALVAAVLVTAPDKLEMSKEFLSGLADNVRRRQFRGVIPGHNLMVSLGECMEELLPSEAHRLANDRLHISITDLKSGKNHLVSRFASREELMTALLASCYLPVYAGMKPVEFRGQKWIDGGFTDNLPILPVGRTITVSPFAGLQDVCPVHRGRFDTQFRLANMSTMLSMDNVKRLHQSLFPPSALRMQALHEEGFSDAVEFLKREAWMS</sequence>
<reference evidence="5" key="2">
    <citation type="submission" date="2025-09" db="UniProtKB">
        <authorList>
            <consortium name="Ensembl"/>
        </authorList>
    </citation>
    <scope>IDENTIFICATION</scope>
</reference>
<dbReference type="STRING" id="94237.ENSMMOP00000008305"/>
<organism evidence="5 6">
    <name type="scientific">Mola mola</name>
    <name type="common">Ocean sunfish</name>
    <name type="synonym">Tetraodon mola</name>
    <dbReference type="NCBI Taxonomy" id="94237"/>
    <lineage>
        <taxon>Eukaryota</taxon>
        <taxon>Metazoa</taxon>
        <taxon>Chordata</taxon>
        <taxon>Craniata</taxon>
        <taxon>Vertebrata</taxon>
        <taxon>Euteleostomi</taxon>
        <taxon>Actinopterygii</taxon>
        <taxon>Neopterygii</taxon>
        <taxon>Teleostei</taxon>
        <taxon>Neoteleostei</taxon>
        <taxon>Acanthomorphata</taxon>
        <taxon>Eupercaria</taxon>
        <taxon>Tetraodontiformes</taxon>
        <taxon>Molidae</taxon>
        <taxon>Mola</taxon>
    </lineage>
</organism>
<dbReference type="GO" id="GO:0019433">
    <property type="term" value="P:triglyceride catabolic process"/>
    <property type="evidence" value="ECO:0007669"/>
    <property type="project" value="TreeGrafter"/>
</dbReference>
<dbReference type="GO" id="GO:0004806">
    <property type="term" value="F:triacylglycerol lipase activity"/>
    <property type="evidence" value="ECO:0007669"/>
    <property type="project" value="TreeGrafter"/>
</dbReference>
<feature type="transmembrane region" description="Helical" evidence="3">
    <location>
        <begin position="34"/>
        <end position="55"/>
    </location>
</feature>
<feature type="short sequence motif" description="GXGXXG" evidence="2">
    <location>
        <begin position="10"/>
        <end position="15"/>
    </location>
</feature>
<dbReference type="GO" id="GO:0016020">
    <property type="term" value="C:membrane"/>
    <property type="evidence" value="ECO:0007669"/>
    <property type="project" value="TreeGrafter"/>
</dbReference>